<name>A0A6M1SWF8_9BACT</name>
<protein>
    <recommendedName>
        <fullName evidence="4">Metallo-beta-lactamase domain-containing protein</fullName>
    </recommendedName>
</protein>
<dbReference type="PANTHER" id="PTHR23240:SF8">
    <property type="entry name" value="PROTEIN ARTEMIS"/>
    <property type="match status" value="1"/>
</dbReference>
<dbReference type="GO" id="GO:0003684">
    <property type="term" value="F:damaged DNA binding"/>
    <property type="evidence" value="ECO:0007669"/>
    <property type="project" value="TreeGrafter"/>
</dbReference>
<evidence type="ECO:0000259" key="4">
    <source>
        <dbReference type="SMART" id="SM00849"/>
    </source>
</evidence>
<proteinExistence type="predicted"/>
<dbReference type="Proteomes" id="UP000473278">
    <property type="component" value="Unassembled WGS sequence"/>
</dbReference>
<keyword evidence="3" id="KW-0269">Exonuclease</keyword>
<keyword evidence="6" id="KW-1185">Reference proteome</keyword>
<dbReference type="InterPro" id="IPR001279">
    <property type="entry name" value="Metallo-B-lactamas"/>
</dbReference>
<evidence type="ECO:0000256" key="1">
    <source>
        <dbReference type="ARBA" id="ARBA00022722"/>
    </source>
</evidence>
<evidence type="ECO:0000256" key="2">
    <source>
        <dbReference type="ARBA" id="ARBA00022801"/>
    </source>
</evidence>
<dbReference type="SUPFAM" id="SSF56281">
    <property type="entry name" value="Metallo-hydrolase/oxidoreductase"/>
    <property type="match status" value="1"/>
</dbReference>
<dbReference type="PANTHER" id="PTHR23240">
    <property type="entry name" value="DNA CROSS-LINK REPAIR PROTEIN PSO2/SNM1-RELATED"/>
    <property type="match status" value="1"/>
</dbReference>
<organism evidence="5 6">
    <name type="scientific">Halalkalibaculum roseum</name>
    <dbReference type="NCBI Taxonomy" id="2709311"/>
    <lineage>
        <taxon>Bacteria</taxon>
        <taxon>Pseudomonadati</taxon>
        <taxon>Balneolota</taxon>
        <taxon>Balneolia</taxon>
        <taxon>Balneolales</taxon>
        <taxon>Balneolaceae</taxon>
        <taxon>Halalkalibaculum</taxon>
    </lineage>
</organism>
<dbReference type="AlphaFoldDB" id="A0A6M1SWF8"/>
<dbReference type="InterPro" id="IPR036866">
    <property type="entry name" value="RibonucZ/Hydroxyglut_hydro"/>
</dbReference>
<dbReference type="GO" id="GO:0000723">
    <property type="term" value="P:telomere maintenance"/>
    <property type="evidence" value="ECO:0007669"/>
    <property type="project" value="TreeGrafter"/>
</dbReference>
<dbReference type="GO" id="GO:0036297">
    <property type="term" value="P:interstrand cross-link repair"/>
    <property type="evidence" value="ECO:0007669"/>
    <property type="project" value="TreeGrafter"/>
</dbReference>
<gene>
    <name evidence="5" type="ORF">G3570_11490</name>
</gene>
<evidence type="ECO:0000313" key="5">
    <source>
        <dbReference type="EMBL" id="NGP77262.1"/>
    </source>
</evidence>
<dbReference type="EMBL" id="JAALLT010000003">
    <property type="protein sequence ID" value="NGP77262.1"/>
    <property type="molecule type" value="Genomic_DNA"/>
</dbReference>
<keyword evidence="2" id="KW-0378">Hydrolase</keyword>
<dbReference type="RefSeq" id="WP_165142420.1">
    <property type="nucleotide sequence ID" value="NZ_JAALLT010000003.1"/>
</dbReference>
<sequence length="328" mass="36811">MIEITKAGYHGIQLPQFNIGFDYSGSRAEHVFISHAHADHMPRNRNVDVFCTENTYKLMQKRGYKGNATVLKFGETLELPTSKVTLYPAGHILGSAMVYVETDEGSVLYTGDYRTPPSPASEGFECPDSVDHFITEATFSLPIYRWAGHDELTDEVTGFAKHTLEEGYTPVFLAYNLGKAQEVMHMLSSLDHPIQIHGAGYKLCEVYEEAGIELGNYESYDRETCEGKILVTTNSALNNGFASNVKKKRLAYCSGWAARESSRTQLTVDKLIPLSDHLDFFELIELCKKLEPTRVHITHTPNANVVQHYLDELGIASRFLDLETETDD</sequence>
<keyword evidence="1" id="KW-0540">Nuclease</keyword>
<evidence type="ECO:0000313" key="6">
    <source>
        <dbReference type="Proteomes" id="UP000473278"/>
    </source>
</evidence>
<comment type="caution">
    <text evidence="5">The sequence shown here is derived from an EMBL/GenBank/DDBJ whole genome shotgun (WGS) entry which is preliminary data.</text>
</comment>
<dbReference type="Gene3D" id="3.60.15.10">
    <property type="entry name" value="Ribonuclease Z/Hydroxyacylglutathione hydrolase-like"/>
    <property type="match status" value="1"/>
</dbReference>
<reference evidence="5 6" key="1">
    <citation type="submission" date="2020-02" db="EMBL/GenBank/DDBJ databases">
        <title>Balneolaceae bacterium YR4-1, complete genome.</title>
        <authorList>
            <person name="Li Y."/>
            <person name="Wu S."/>
        </authorList>
    </citation>
    <scope>NUCLEOTIDE SEQUENCE [LARGE SCALE GENOMIC DNA]</scope>
    <source>
        <strain evidence="5 6">YR4-1</strain>
    </source>
</reference>
<accession>A0A6M1SWF8</accession>
<evidence type="ECO:0000256" key="3">
    <source>
        <dbReference type="ARBA" id="ARBA00022839"/>
    </source>
</evidence>
<dbReference type="GO" id="GO:0035312">
    <property type="term" value="F:5'-3' DNA exonuclease activity"/>
    <property type="evidence" value="ECO:0007669"/>
    <property type="project" value="TreeGrafter"/>
</dbReference>
<feature type="domain" description="Metallo-beta-lactamase" evidence="4">
    <location>
        <begin position="6"/>
        <end position="162"/>
    </location>
</feature>
<dbReference type="SMART" id="SM00849">
    <property type="entry name" value="Lactamase_B"/>
    <property type="match status" value="1"/>
</dbReference>
<dbReference type="GO" id="GO:0006303">
    <property type="term" value="P:double-strand break repair via nonhomologous end joining"/>
    <property type="evidence" value="ECO:0007669"/>
    <property type="project" value="TreeGrafter"/>
</dbReference>